<protein>
    <submittedName>
        <fullName evidence="2">PD40 domain-containing protein</fullName>
    </submittedName>
</protein>
<dbReference type="EMBL" id="JACJVP010000018">
    <property type="protein sequence ID" value="MBB6671231.1"/>
    <property type="molecule type" value="Genomic_DNA"/>
</dbReference>
<organism evidence="2 3">
    <name type="scientific">Cohnella nanjingensis</name>
    <dbReference type="NCBI Taxonomy" id="1387779"/>
    <lineage>
        <taxon>Bacteria</taxon>
        <taxon>Bacillati</taxon>
        <taxon>Bacillota</taxon>
        <taxon>Bacilli</taxon>
        <taxon>Bacillales</taxon>
        <taxon>Paenibacillaceae</taxon>
        <taxon>Cohnella</taxon>
    </lineage>
</organism>
<dbReference type="SUPFAM" id="SSF82171">
    <property type="entry name" value="DPP6 N-terminal domain-like"/>
    <property type="match status" value="1"/>
</dbReference>
<keyword evidence="1" id="KW-0732">Signal</keyword>
<dbReference type="PROSITE" id="PS51257">
    <property type="entry name" value="PROKAR_LIPOPROTEIN"/>
    <property type="match status" value="1"/>
</dbReference>
<evidence type="ECO:0000313" key="3">
    <source>
        <dbReference type="Proteomes" id="UP000547209"/>
    </source>
</evidence>
<name>A0A7X0VEX8_9BACL</name>
<dbReference type="Gene3D" id="2.120.10.30">
    <property type="entry name" value="TolB, C-terminal domain"/>
    <property type="match status" value="2"/>
</dbReference>
<dbReference type="Proteomes" id="UP000547209">
    <property type="component" value="Unassembled WGS sequence"/>
</dbReference>
<sequence length="429" mass="46580">MAFRKSKRGLLAAVILASCVGIAHAGAAPTPANPTGPAAEPTAAFVRSGDLWVKSGGAERPLTRGEYVRNPKWSHDGGWIAFTRGKQEAELWVLDVSTGASRQVATGNGKGSYRWSPSGSRLAYLDKDRLYMLEMQSTTSLPVLAASDIDNFAWLPDGTGFLASSSAHLIAGSWTPVRIGKIRLPTGSRPGGIETLYVLPAMSNDFFAVGTSTFKWSADGKWIAFIAHPTASLSADADYLCVLSADGRTFKQIDQMLAYEEWFSWGLQGEKLAYIAGVGRETTQDKKLKVVEAPNGKPVVYTPSGFVDQSFAWHGDRRIVVSRAPESQWSSDPAARPLPFLAEVSLDNASQEKFTSPGAEIGDYQPLALPGQRLAWVRSNRSAKQADVMLAGSDPAQALRWIRNLDPGTDYYEHLDWSHVLQFKGQRGS</sequence>
<gene>
    <name evidence="2" type="ORF">H7C19_11075</name>
</gene>
<feature type="signal peptide" evidence="1">
    <location>
        <begin position="1"/>
        <end position="25"/>
    </location>
</feature>
<dbReference type="PANTHER" id="PTHR36842:SF1">
    <property type="entry name" value="PROTEIN TOLB"/>
    <property type="match status" value="1"/>
</dbReference>
<dbReference type="RefSeq" id="WP_185142713.1">
    <property type="nucleotide sequence ID" value="NZ_JACJVP010000018.1"/>
</dbReference>
<feature type="chain" id="PRO_5038581721" evidence="1">
    <location>
        <begin position="26"/>
        <end position="429"/>
    </location>
</feature>
<dbReference type="PANTHER" id="PTHR36842">
    <property type="entry name" value="PROTEIN TOLB HOMOLOG"/>
    <property type="match status" value="1"/>
</dbReference>
<proteinExistence type="predicted"/>
<keyword evidence="3" id="KW-1185">Reference proteome</keyword>
<dbReference type="AlphaFoldDB" id="A0A7X0VEX8"/>
<evidence type="ECO:0000313" key="2">
    <source>
        <dbReference type="EMBL" id="MBB6671231.1"/>
    </source>
</evidence>
<accession>A0A7X0VEX8</accession>
<dbReference type="InterPro" id="IPR011042">
    <property type="entry name" value="6-blade_b-propeller_TolB-like"/>
</dbReference>
<comment type="caution">
    <text evidence="2">The sequence shown here is derived from an EMBL/GenBank/DDBJ whole genome shotgun (WGS) entry which is preliminary data.</text>
</comment>
<reference evidence="2 3" key="1">
    <citation type="submission" date="2020-08" db="EMBL/GenBank/DDBJ databases">
        <title>Cohnella phylogeny.</title>
        <authorList>
            <person name="Dunlap C."/>
        </authorList>
    </citation>
    <scope>NUCLEOTIDE SEQUENCE [LARGE SCALE GENOMIC DNA]</scope>
    <source>
        <strain evidence="2 3">DSM 28246</strain>
    </source>
</reference>
<evidence type="ECO:0000256" key="1">
    <source>
        <dbReference type="SAM" id="SignalP"/>
    </source>
</evidence>